<dbReference type="PROSITE" id="PS50893">
    <property type="entry name" value="ABC_TRANSPORTER_2"/>
    <property type="match status" value="1"/>
</dbReference>
<dbReference type="Gene3D" id="3.40.50.300">
    <property type="entry name" value="P-loop containing nucleotide triphosphate hydrolases"/>
    <property type="match status" value="1"/>
</dbReference>
<dbReference type="GO" id="GO:0005524">
    <property type="term" value="F:ATP binding"/>
    <property type="evidence" value="ECO:0007669"/>
    <property type="project" value="UniProtKB-KW"/>
</dbReference>
<dbReference type="InterPro" id="IPR003439">
    <property type="entry name" value="ABC_transporter-like_ATP-bd"/>
</dbReference>
<dbReference type="Pfam" id="PF00005">
    <property type="entry name" value="ABC_tran"/>
    <property type="match status" value="1"/>
</dbReference>
<dbReference type="SUPFAM" id="SSF52540">
    <property type="entry name" value="P-loop containing nucleoside triphosphate hydrolases"/>
    <property type="match status" value="1"/>
</dbReference>
<evidence type="ECO:0000256" key="2">
    <source>
        <dbReference type="ARBA" id="ARBA00022741"/>
    </source>
</evidence>
<keyword evidence="1" id="KW-0813">Transport</keyword>
<dbReference type="STRING" id="169760.PSTEL_09290"/>
<feature type="domain" description="ABC transporter" evidence="4">
    <location>
        <begin position="11"/>
        <end position="242"/>
    </location>
</feature>
<proteinExistence type="predicted"/>
<dbReference type="AlphaFoldDB" id="A0A089LQS6"/>
<evidence type="ECO:0000256" key="3">
    <source>
        <dbReference type="ARBA" id="ARBA00022840"/>
    </source>
</evidence>
<evidence type="ECO:0000259" key="4">
    <source>
        <dbReference type="PROSITE" id="PS50893"/>
    </source>
</evidence>
<dbReference type="KEGG" id="pste:PSTEL_09290"/>
<accession>A0A089LQS6</accession>
<dbReference type="GO" id="GO:0016887">
    <property type="term" value="F:ATP hydrolysis activity"/>
    <property type="evidence" value="ECO:0007669"/>
    <property type="project" value="InterPro"/>
</dbReference>
<evidence type="ECO:0000256" key="1">
    <source>
        <dbReference type="ARBA" id="ARBA00022448"/>
    </source>
</evidence>
<dbReference type="CDD" id="cd03293">
    <property type="entry name" value="ABC_NrtD_SsuB_transporters"/>
    <property type="match status" value="1"/>
</dbReference>
<dbReference type="SMART" id="SM00382">
    <property type="entry name" value="AAA"/>
    <property type="match status" value="1"/>
</dbReference>
<dbReference type="PROSITE" id="PS00211">
    <property type="entry name" value="ABC_TRANSPORTER_1"/>
    <property type="match status" value="1"/>
</dbReference>
<dbReference type="InterPro" id="IPR003593">
    <property type="entry name" value="AAA+_ATPase"/>
</dbReference>
<dbReference type="InterPro" id="IPR050166">
    <property type="entry name" value="ABC_transporter_ATP-bind"/>
</dbReference>
<organism evidence="5 6">
    <name type="scientific">Paenibacillus stellifer</name>
    <dbReference type="NCBI Taxonomy" id="169760"/>
    <lineage>
        <taxon>Bacteria</taxon>
        <taxon>Bacillati</taxon>
        <taxon>Bacillota</taxon>
        <taxon>Bacilli</taxon>
        <taxon>Bacillales</taxon>
        <taxon>Paenibacillaceae</taxon>
        <taxon>Paenibacillus</taxon>
    </lineage>
</organism>
<protein>
    <submittedName>
        <fullName evidence="5">Nitrate ABC transporter ATPase</fullName>
    </submittedName>
</protein>
<dbReference type="HOGENOM" id="CLU_000604_1_22_9"/>
<dbReference type="Proteomes" id="UP000029507">
    <property type="component" value="Chromosome"/>
</dbReference>
<reference evidence="5 6" key="1">
    <citation type="submission" date="2014-08" db="EMBL/GenBank/DDBJ databases">
        <title>Comparative genomics of the Paenibacillus odorifer group.</title>
        <authorList>
            <person name="den Bakker H.C."/>
            <person name="Tsai Y.-C."/>
            <person name="Martin N."/>
            <person name="Korlach J."/>
            <person name="Wiedmann M."/>
        </authorList>
    </citation>
    <scope>NUCLEOTIDE SEQUENCE [LARGE SCALE GENOMIC DNA]</scope>
    <source>
        <strain evidence="5 6">DSM 14472</strain>
    </source>
</reference>
<sequence length="257" mass="28723">MEVSADVKERVKMERLSKVYPNGTVAVQDVNVSISEGEFLCFVGPSGCGKSTIFKMITGLSSPTDGTLHVMGTSPKQARKQSDTAFVFQEHTLLPWMSIIDNVGLPLALRGASRKERRQEAERVLELVGLKDYTKSMPRQLSGGMKMRASIARALVSKPKLLLMDEPFAALDEITRQTLQRELLDIWSKDKEMTVLFITHNVFEAVFLSTRIVVMTPRPGKVAAIESVRVPFPREETFRTSPEFGQIVRTVSEALKH</sequence>
<dbReference type="InterPro" id="IPR017871">
    <property type="entry name" value="ABC_transporter-like_CS"/>
</dbReference>
<evidence type="ECO:0000313" key="6">
    <source>
        <dbReference type="Proteomes" id="UP000029507"/>
    </source>
</evidence>
<gene>
    <name evidence="5" type="ORF">PSTEL_09290</name>
</gene>
<evidence type="ECO:0000313" key="5">
    <source>
        <dbReference type="EMBL" id="AIQ63257.1"/>
    </source>
</evidence>
<name>A0A089LQS6_9BACL</name>
<keyword evidence="6" id="KW-1185">Reference proteome</keyword>
<dbReference type="PANTHER" id="PTHR42788">
    <property type="entry name" value="TAURINE IMPORT ATP-BINDING PROTEIN-RELATED"/>
    <property type="match status" value="1"/>
</dbReference>
<keyword evidence="3" id="KW-0067">ATP-binding</keyword>
<dbReference type="PANTHER" id="PTHR42788:SF19">
    <property type="entry name" value="ALIPHATIC SULFONATES IMPORT ATP-BINDING PROTEIN SSUB 2"/>
    <property type="match status" value="1"/>
</dbReference>
<dbReference type="InterPro" id="IPR027417">
    <property type="entry name" value="P-loop_NTPase"/>
</dbReference>
<dbReference type="EMBL" id="CP009286">
    <property type="protein sequence ID" value="AIQ63257.1"/>
    <property type="molecule type" value="Genomic_DNA"/>
</dbReference>
<keyword evidence="2" id="KW-0547">Nucleotide-binding</keyword>